<dbReference type="InterPro" id="IPR051333">
    <property type="entry name" value="CLIP_Serine_Protease"/>
</dbReference>
<dbReference type="Gene3D" id="2.120.10.70">
    <property type="entry name" value="Fucose-specific lectin"/>
    <property type="match status" value="1"/>
</dbReference>
<dbReference type="InterPro" id="IPR001254">
    <property type="entry name" value="Trypsin_dom"/>
</dbReference>
<evidence type="ECO:0000313" key="3">
    <source>
        <dbReference type="EMBL" id="WTZ12476.1"/>
    </source>
</evidence>
<dbReference type="PRINTS" id="PR00722">
    <property type="entry name" value="CHYMOTRYPSIN"/>
</dbReference>
<gene>
    <name evidence="3" type="ORF">OG699_33520</name>
</gene>
<feature type="domain" description="Peptidase S1" evidence="2">
    <location>
        <begin position="33"/>
        <end position="245"/>
    </location>
</feature>
<name>A0AAU3IBC8_9ACTN</name>
<keyword evidence="1" id="KW-0732">Signal</keyword>
<evidence type="ECO:0000256" key="1">
    <source>
        <dbReference type="SAM" id="SignalP"/>
    </source>
</evidence>
<dbReference type="PANTHER" id="PTHR24260:SF136">
    <property type="entry name" value="GH08193P-RELATED"/>
    <property type="match status" value="1"/>
</dbReference>
<proteinExistence type="predicted"/>
<dbReference type="GO" id="GO:0004252">
    <property type="term" value="F:serine-type endopeptidase activity"/>
    <property type="evidence" value="ECO:0007669"/>
    <property type="project" value="InterPro"/>
</dbReference>
<sequence>MFVPRPRSARIAGLLVSATAVSAGLIPSAPAMAMTGPEAAAGQLASVAKLNIGDEATSRACTATLVDEWWIATAASCFAQTPGQQVPAGKPALKSTATLSSGRAVEVVDLVPRTDRDLVLARLASPATGIAGIKRSAAAPATGIDLTSAGFGRTKTEWVPDKLHTGTFTVGSADATTLTITGKGTDAICKGDTGGPLLNASGELVGVNSRSWQGGCLGVATTETRTGAVSARIDDLGDWVQQVRALTPGWKAETLVQAGTGLYQGIRLADGSWTGFTDVQSKAGNIGGVRTAAAAGINGDTHVVALGTDGRLRHTIRKADGTWGTFGDLNAEAGTLSNITQVSTVSIGAELHVVVVAGGKVFHTVRTAAGNWAAFGDVAAATGPIGAVTSVATASAGGELQVIAVSGGKAFHTIRRTTGHWVVWGDVAQAAGATGPISSVSTAGAGGDNHIVIATDNGTRQYHSIRYANGTWAPFGDLRGILGTVTAKSVGAGTVDGELQLAVTTSDNRILHVVRHTDRTWSPTTAVNTQGVTGTLGSVSLVGTL</sequence>
<dbReference type="GO" id="GO:0006508">
    <property type="term" value="P:proteolysis"/>
    <property type="evidence" value="ECO:0007669"/>
    <property type="project" value="InterPro"/>
</dbReference>
<dbReference type="Pfam" id="PF00089">
    <property type="entry name" value="Trypsin"/>
    <property type="match status" value="1"/>
</dbReference>
<dbReference type="Gene3D" id="2.40.10.10">
    <property type="entry name" value="Trypsin-like serine proteases"/>
    <property type="match status" value="1"/>
</dbReference>
<accession>A0AAU3IBC8</accession>
<feature type="chain" id="PRO_5043760293" evidence="1">
    <location>
        <begin position="34"/>
        <end position="545"/>
    </location>
</feature>
<reference evidence="3" key="1">
    <citation type="submission" date="2022-10" db="EMBL/GenBank/DDBJ databases">
        <title>The complete genomes of actinobacterial strains from the NBC collection.</title>
        <authorList>
            <person name="Joergensen T.S."/>
            <person name="Alvarez Arevalo M."/>
            <person name="Sterndorff E.B."/>
            <person name="Faurdal D."/>
            <person name="Vuksanovic O."/>
            <person name="Mourched A.-S."/>
            <person name="Charusanti P."/>
            <person name="Shaw S."/>
            <person name="Blin K."/>
            <person name="Weber T."/>
        </authorList>
    </citation>
    <scope>NUCLEOTIDE SEQUENCE</scope>
    <source>
        <strain evidence="3">NBC_01393</strain>
    </source>
</reference>
<organism evidence="3">
    <name type="scientific">Streptomyces sp. NBC_01393</name>
    <dbReference type="NCBI Taxonomy" id="2903851"/>
    <lineage>
        <taxon>Bacteria</taxon>
        <taxon>Bacillati</taxon>
        <taxon>Actinomycetota</taxon>
        <taxon>Actinomycetes</taxon>
        <taxon>Kitasatosporales</taxon>
        <taxon>Streptomycetaceae</taxon>
        <taxon>Streptomyces</taxon>
    </lineage>
</organism>
<dbReference type="PANTHER" id="PTHR24260">
    <property type="match status" value="1"/>
</dbReference>
<dbReference type="InterPro" id="IPR043504">
    <property type="entry name" value="Peptidase_S1_PA_chymotrypsin"/>
</dbReference>
<dbReference type="SUPFAM" id="SSF89372">
    <property type="entry name" value="Fucose-specific lectin"/>
    <property type="match status" value="1"/>
</dbReference>
<dbReference type="AlphaFoldDB" id="A0AAU3IBC8"/>
<dbReference type="SUPFAM" id="SSF50494">
    <property type="entry name" value="Trypsin-like serine proteases"/>
    <property type="match status" value="1"/>
</dbReference>
<dbReference type="InterPro" id="IPR009003">
    <property type="entry name" value="Peptidase_S1_PA"/>
</dbReference>
<dbReference type="SMART" id="SM00020">
    <property type="entry name" value="Tryp_SPc"/>
    <property type="match status" value="1"/>
</dbReference>
<dbReference type="EMBL" id="CP109546">
    <property type="protein sequence ID" value="WTZ12476.1"/>
    <property type="molecule type" value="Genomic_DNA"/>
</dbReference>
<evidence type="ECO:0000259" key="2">
    <source>
        <dbReference type="PROSITE" id="PS50240"/>
    </source>
</evidence>
<protein>
    <submittedName>
        <fullName evidence="3">S1 family peptidase</fullName>
    </submittedName>
</protein>
<feature type="signal peptide" evidence="1">
    <location>
        <begin position="1"/>
        <end position="33"/>
    </location>
</feature>
<dbReference type="PROSITE" id="PS50240">
    <property type="entry name" value="TRYPSIN_DOM"/>
    <property type="match status" value="1"/>
</dbReference>
<dbReference type="InterPro" id="IPR001314">
    <property type="entry name" value="Peptidase_S1A"/>
</dbReference>